<evidence type="ECO:0000313" key="1">
    <source>
        <dbReference type="EMBL" id="KAF5894786.1"/>
    </source>
</evidence>
<evidence type="ECO:0000313" key="2">
    <source>
        <dbReference type="Proteomes" id="UP000727407"/>
    </source>
</evidence>
<protein>
    <submittedName>
        <fullName evidence="1">Pseudouridine synthase</fullName>
    </submittedName>
</protein>
<keyword evidence="2" id="KW-1185">Reference proteome</keyword>
<name>A0A8J4TYP2_CLAMG</name>
<sequence length="105" mass="11119">MPQVCIMLLQSQVLDVIMSLYPQVSVSDPASGMCARVIIVGTPHTVLLKVLVTMPALADVPPGTLTKSEDIPFSSCLANPECPSTHAGLITISAVESLATRRRFA</sequence>
<organism evidence="1 2">
    <name type="scientific">Clarias magur</name>
    <name type="common">Asian catfish</name>
    <name type="synonym">Macropteronotus magur</name>
    <dbReference type="NCBI Taxonomy" id="1594786"/>
    <lineage>
        <taxon>Eukaryota</taxon>
        <taxon>Metazoa</taxon>
        <taxon>Chordata</taxon>
        <taxon>Craniata</taxon>
        <taxon>Vertebrata</taxon>
        <taxon>Euteleostomi</taxon>
        <taxon>Actinopterygii</taxon>
        <taxon>Neopterygii</taxon>
        <taxon>Teleostei</taxon>
        <taxon>Ostariophysi</taxon>
        <taxon>Siluriformes</taxon>
        <taxon>Clariidae</taxon>
        <taxon>Clarias</taxon>
    </lineage>
</organism>
<dbReference type="EMBL" id="QNUK01000357">
    <property type="protein sequence ID" value="KAF5894786.1"/>
    <property type="molecule type" value="Genomic_DNA"/>
</dbReference>
<reference evidence="1" key="1">
    <citation type="submission" date="2020-07" db="EMBL/GenBank/DDBJ databases">
        <title>Clarias magur genome sequencing, assembly and annotation.</title>
        <authorList>
            <person name="Kushwaha B."/>
            <person name="Kumar R."/>
            <person name="Das P."/>
            <person name="Joshi C.G."/>
            <person name="Kumar D."/>
            <person name="Nagpure N.S."/>
            <person name="Pandey M."/>
            <person name="Agarwal S."/>
            <person name="Srivastava S."/>
            <person name="Singh M."/>
            <person name="Sahoo L."/>
            <person name="Jayasankar P."/>
            <person name="Meher P.K."/>
            <person name="Koringa P.G."/>
            <person name="Iquebal M.A."/>
            <person name="Das S.P."/>
            <person name="Bit A."/>
            <person name="Patnaik S."/>
            <person name="Patel N."/>
            <person name="Shah T.M."/>
            <person name="Hinsu A."/>
            <person name="Jena J.K."/>
        </authorList>
    </citation>
    <scope>NUCLEOTIDE SEQUENCE</scope>
    <source>
        <strain evidence="1">CIFAMagur01</strain>
        <tissue evidence="1">Testis</tissue>
    </source>
</reference>
<dbReference type="AlphaFoldDB" id="A0A8J4TYP2"/>
<gene>
    <name evidence="1" type="ORF">DAT39_015505</name>
</gene>
<proteinExistence type="predicted"/>
<dbReference type="Proteomes" id="UP000727407">
    <property type="component" value="Unassembled WGS sequence"/>
</dbReference>
<accession>A0A8J4TYP2</accession>
<comment type="caution">
    <text evidence="1">The sequence shown here is derived from an EMBL/GenBank/DDBJ whole genome shotgun (WGS) entry which is preliminary data.</text>
</comment>